<organism evidence="3 4">
    <name type="scientific">Marinithermus hydrothermalis (strain DSM 14884 / JCM 11576 / T1)</name>
    <dbReference type="NCBI Taxonomy" id="869210"/>
    <lineage>
        <taxon>Bacteria</taxon>
        <taxon>Thermotogati</taxon>
        <taxon>Deinococcota</taxon>
        <taxon>Deinococci</taxon>
        <taxon>Thermales</taxon>
        <taxon>Thermaceae</taxon>
        <taxon>Marinithermus</taxon>
    </lineage>
</organism>
<name>F2NNB0_MARHT</name>
<keyword evidence="1" id="KW-0175">Coiled coil</keyword>
<evidence type="ECO:0000313" key="3">
    <source>
        <dbReference type="EMBL" id="AEB10951.1"/>
    </source>
</evidence>
<dbReference type="RefSeq" id="WP_013703006.1">
    <property type="nucleotide sequence ID" value="NC_015387.1"/>
</dbReference>
<feature type="coiled-coil region" evidence="1">
    <location>
        <begin position="2"/>
        <end position="30"/>
    </location>
</feature>
<gene>
    <name evidence="3" type="ordered locus">Marky_0190</name>
</gene>
<reference evidence="3 4" key="1">
    <citation type="journal article" date="2012" name="Stand. Genomic Sci.">
        <title>Complete genome sequence of the aerobic, heterotroph Marinithermus hydrothermalis type strain (T1(T)) from a deep-sea hydrothermal vent chimney.</title>
        <authorList>
            <person name="Copeland A."/>
            <person name="Gu W."/>
            <person name="Yasawong M."/>
            <person name="Lapidus A."/>
            <person name="Lucas S."/>
            <person name="Deshpande S."/>
            <person name="Pagani I."/>
            <person name="Tapia R."/>
            <person name="Cheng J.F."/>
            <person name="Goodwin L.A."/>
            <person name="Pitluck S."/>
            <person name="Liolios K."/>
            <person name="Ivanova N."/>
            <person name="Mavromatis K."/>
            <person name="Mikhailova N."/>
            <person name="Pati A."/>
            <person name="Chen A."/>
            <person name="Palaniappan K."/>
            <person name="Land M."/>
            <person name="Pan C."/>
            <person name="Brambilla E.M."/>
            <person name="Rohde M."/>
            <person name="Tindall B.J."/>
            <person name="Sikorski J."/>
            <person name="Goker M."/>
            <person name="Detter J.C."/>
            <person name="Bristow J."/>
            <person name="Eisen J.A."/>
            <person name="Markowitz V."/>
            <person name="Hugenholtz P."/>
            <person name="Kyrpides N.C."/>
            <person name="Klenk H.P."/>
            <person name="Woyke T."/>
        </authorList>
    </citation>
    <scope>NUCLEOTIDE SEQUENCE [LARGE SCALE GENOMIC DNA]</scope>
    <source>
        <strain evidence="4">DSM 14884 / JCM 11576 / T1</strain>
    </source>
</reference>
<accession>F2NNB0</accession>
<dbReference type="KEGG" id="mhd:Marky_0190"/>
<feature type="region of interest" description="Disordered" evidence="2">
    <location>
        <begin position="42"/>
        <end position="76"/>
    </location>
</feature>
<dbReference type="EMBL" id="CP002630">
    <property type="protein sequence ID" value="AEB10951.1"/>
    <property type="molecule type" value="Genomic_DNA"/>
</dbReference>
<evidence type="ECO:0000256" key="2">
    <source>
        <dbReference type="SAM" id="MobiDB-lite"/>
    </source>
</evidence>
<dbReference type="STRING" id="869210.Marky_0190"/>
<protein>
    <submittedName>
        <fullName evidence="3">Uncharacterized protein</fullName>
    </submittedName>
</protein>
<keyword evidence="4" id="KW-1185">Reference proteome</keyword>
<dbReference type="HOGENOM" id="CLU_2650190_0_0_0"/>
<evidence type="ECO:0000256" key="1">
    <source>
        <dbReference type="SAM" id="Coils"/>
    </source>
</evidence>
<evidence type="ECO:0000313" key="4">
    <source>
        <dbReference type="Proteomes" id="UP000007030"/>
    </source>
</evidence>
<proteinExistence type="predicted"/>
<dbReference type="AlphaFoldDB" id="F2NNB0"/>
<feature type="compositionally biased region" description="Basic and acidic residues" evidence="2">
    <location>
        <begin position="54"/>
        <end position="70"/>
    </location>
</feature>
<dbReference type="Proteomes" id="UP000007030">
    <property type="component" value="Chromosome"/>
</dbReference>
<sequence length="76" mass="8849">MHDDHENKQTDEEKKLHQELEEALKDLYELIDLRESMSGGTVTIGKKPLGNFADHPEIHEAHRTPKKNEKNEEEES</sequence>